<evidence type="ECO:0000256" key="2">
    <source>
        <dbReference type="ARBA" id="ARBA00022475"/>
    </source>
</evidence>
<accession>A0A917FNB7</accession>
<evidence type="ECO:0000313" key="8">
    <source>
        <dbReference type="EMBL" id="GGF91279.1"/>
    </source>
</evidence>
<dbReference type="PANTHER" id="PTHR30294">
    <property type="entry name" value="MEMBRANE COMPONENT OF ABC TRANSPORTER YHHJ-RELATED"/>
    <property type="match status" value="1"/>
</dbReference>
<evidence type="ECO:0000259" key="7">
    <source>
        <dbReference type="Pfam" id="PF12698"/>
    </source>
</evidence>
<evidence type="ECO:0000256" key="4">
    <source>
        <dbReference type="ARBA" id="ARBA00022989"/>
    </source>
</evidence>
<feature type="domain" description="ABC-2 type transporter transmembrane" evidence="7">
    <location>
        <begin position="129"/>
        <end position="257"/>
    </location>
</feature>
<feature type="transmembrane region" description="Helical" evidence="6">
    <location>
        <begin position="185"/>
        <end position="209"/>
    </location>
</feature>
<dbReference type="Pfam" id="PF12698">
    <property type="entry name" value="ABC2_membrane_3"/>
    <property type="match status" value="1"/>
</dbReference>
<reference evidence="8" key="1">
    <citation type="journal article" date="2014" name="Int. J. Syst. Evol. Microbiol.">
        <title>Complete genome sequence of Corynebacterium casei LMG S-19264T (=DSM 44701T), isolated from a smear-ripened cheese.</title>
        <authorList>
            <consortium name="US DOE Joint Genome Institute (JGI-PGF)"/>
            <person name="Walter F."/>
            <person name="Albersmeier A."/>
            <person name="Kalinowski J."/>
            <person name="Ruckert C."/>
        </authorList>
    </citation>
    <scope>NUCLEOTIDE SEQUENCE</scope>
    <source>
        <strain evidence="8">CGMCC 1.16134</strain>
    </source>
</reference>
<evidence type="ECO:0000256" key="3">
    <source>
        <dbReference type="ARBA" id="ARBA00022692"/>
    </source>
</evidence>
<dbReference type="GO" id="GO:0140359">
    <property type="term" value="F:ABC-type transporter activity"/>
    <property type="evidence" value="ECO:0007669"/>
    <property type="project" value="InterPro"/>
</dbReference>
<organism evidence="8 9">
    <name type="scientific">Paenibacillus albidus</name>
    <dbReference type="NCBI Taxonomy" id="2041023"/>
    <lineage>
        <taxon>Bacteria</taxon>
        <taxon>Bacillati</taxon>
        <taxon>Bacillota</taxon>
        <taxon>Bacilli</taxon>
        <taxon>Bacillales</taxon>
        <taxon>Paenibacillaceae</taxon>
        <taxon>Paenibacillus</taxon>
    </lineage>
</organism>
<dbReference type="RefSeq" id="WP_189028050.1">
    <property type="nucleotide sequence ID" value="NZ_BMKR01000018.1"/>
</dbReference>
<evidence type="ECO:0000256" key="6">
    <source>
        <dbReference type="SAM" id="Phobius"/>
    </source>
</evidence>
<comment type="subcellular location">
    <subcellularLocation>
        <location evidence="1">Cell membrane</location>
        <topology evidence="1">Multi-pass membrane protein</topology>
    </subcellularLocation>
</comment>
<reference evidence="8" key="2">
    <citation type="submission" date="2020-09" db="EMBL/GenBank/DDBJ databases">
        <authorList>
            <person name="Sun Q."/>
            <person name="Zhou Y."/>
        </authorList>
    </citation>
    <scope>NUCLEOTIDE SEQUENCE</scope>
    <source>
        <strain evidence="8">CGMCC 1.16134</strain>
    </source>
</reference>
<feature type="transmembrane region" description="Helical" evidence="6">
    <location>
        <begin position="152"/>
        <end position="173"/>
    </location>
</feature>
<name>A0A917FNB7_9BACL</name>
<dbReference type="PANTHER" id="PTHR30294:SF45">
    <property type="entry name" value="LINEARMYCIN RESISTANCE PERMEASE PROTEIN LNRN"/>
    <property type="match status" value="1"/>
</dbReference>
<dbReference type="GO" id="GO:0005886">
    <property type="term" value="C:plasma membrane"/>
    <property type="evidence" value="ECO:0007669"/>
    <property type="project" value="UniProtKB-SubCell"/>
</dbReference>
<feature type="transmembrane region" description="Helical" evidence="6">
    <location>
        <begin position="237"/>
        <end position="257"/>
    </location>
</feature>
<dbReference type="Gene3D" id="3.40.1710.10">
    <property type="entry name" value="abc type-2 transporter like domain"/>
    <property type="match status" value="1"/>
</dbReference>
<feature type="transmembrane region" description="Helical" evidence="6">
    <location>
        <begin position="129"/>
        <end position="146"/>
    </location>
</feature>
<dbReference type="Proteomes" id="UP000637643">
    <property type="component" value="Unassembled WGS sequence"/>
</dbReference>
<evidence type="ECO:0000313" key="9">
    <source>
        <dbReference type="Proteomes" id="UP000637643"/>
    </source>
</evidence>
<dbReference type="EMBL" id="BMKR01000018">
    <property type="protein sequence ID" value="GGF91279.1"/>
    <property type="molecule type" value="Genomic_DNA"/>
</dbReference>
<gene>
    <name evidence="8" type="ORF">GCM10010912_40400</name>
</gene>
<dbReference type="InterPro" id="IPR013525">
    <property type="entry name" value="ABC2_TM"/>
</dbReference>
<keyword evidence="9" id="KW-1185">Reference proteome</keyword>
<dbReference type="AlphaFoldDB" id="A0A917FNB7"/>
<evidence type="ECO:0000256" key="5">
    <source>
        <dbReference type="ARBA" id="ARBA00023136"/>
    </source>
</evidence>
<protein>
    <recommendedName>
        <fullName evidence="7">ABC-2 type transporter transmembrane domain-containing protein</fullName>
    </recommendedName>
</protein>
<keyword evidence="4 6" id="KW-1133">Transmembrane helix</keyword>
<comment type="caution">
    <text evidence="8">The sequence shown here is derived from an EMBL/GenBank/DDBJ whole genome shotgun (WGS) entry which is preliminary data.</text>
</comment>
<evidence type="ECO:0000256" key="1">
    <source>
        <dbReference type="ARBA" id="ARBA00004651"/>
    </source>
</evidence>
<keyword evidence="2" id="KW-1003">Cell membrane</keyword>
<keyword evidence="3 6" id="KW-0812">Transmembrane</keyword>
<dbReference type="InterPro" id="IPR051449">
    <property type="entry name" value="ABC-2_transporter_component"/>
</dbReference>
<keyword evidence="5 6" id="KW-0472">Membrane</keyword>
<proteinExistence type="predicted"/>
<sequence>MIDTLWLVRKTFLSTFKNPINLLLYSVGRLDSMLVREIEEPEVKDLIASGELDAAIILPAGFTQSLIDSKPAEVQIVSIKGAQVTGQVANGDEVKFNDLYEDFQKSGFHLSAEKVENQSVNHNKTNQSIGYLLILMLVSSSSLSGIPFWSMFLILMLFALVAISLSLAIVAFSSRSSIASGMQNMILIPIPTSLMAGCMFPIALMPAAMQQLAHFLPQYWLLDTFSNLQQGVSMGDLSLNLLILAAFAGVLSLIAVYKFGRNNDTRSYI</sequence>